<dbReference type="Pfam" id="PF09876">
    <property type="entry name" value="DUF2103"/>
    <property type="match status" value="1"/>
</dbReference>
<name>D7E8F5_METEZ</name>
<organism evidence="2 3">
    <name type="scientific">Methanohalobium evestigatum (strain ATCC BAA-1072 / DSM 3721 / NBRC 107634 / OCM 161 / Z-7303)</name>
    <dbReference type="NCBI Taxonomy" id="644295"/>
    <lineage>
        <taxon>Archaea</taxon>
        <taxon>Methanobacteriati</taxon>
        <taxon>Methanobacteriota</taxon>
        <taxon>Stenosarchaea group</taxon>
        <taxon>Methanomicrobia</taxon>
        <taxon>Methanosarcinales</taxon>
        <taxon>Methanosarcinaceae</taxon>
        <taxon>Methanohalobium</taxon>
    </lineage>
</organism>
<keyword evidence="3" id="KW-1185">Reference proteome</keyword>
<dbReference type="OrthoDB" id="50478at2157"/>
<sequence>MRDEQKKNVTSADESPYDKLGGSHSTIIGGRQGRRIIHIIGSHPEVKKIIPAVIQVKAKKGVPGGAFSAKALRCDKRGNLRLVVSQGTSTQELRIITTVGDTVEGKRVMDELNEMLQDK</sequence>
<dbReference type="GeneID" id="9346211"/>
<dbReference type="STRING" id="644295.Metev_0589"/>
<feature type="region of interest" description="Disordered" evidence="1">
    <location>
        <begin position="1"/>
        <end position="24"/>
    </location>
</feature>
<dbReference type="EMBL" id="CP002069">
    <property type="protein sequence ID" value="ADI73497.1"/>
    <property type="molecule type" value="Genomic_DNA"/>
</dbReference>
<protein>
    <recommendedName>
        <fullName evidence="4">Metal-binding protein</fullName>
    </recommendedName>
</protein>
<dbReference type="KEGG" id="mev:Metev_0589"/>
<dbReference type="HOGENOM" id="CLU_2079462_0_0_2"/>
<dbReference type="InterPro" id="IPR018664">
    <property type="entry name" value="DUF2103_metal-binding"/>
</dbReference>
<accession>D7E8F5</accession>
<evidence type="ECO:0008006" key="4">
    <source>
        <dbReference type="Google" id="ProtNLM"/>
    </source>
</evidence>
<evidence type="ECO:0000313" key="3">
    <source>
        <dbReference type="Proteomes" id="UP000000391"/>
    </source>
</evidence>
<evidence type="ECO:0000256" key="1">
    <source>
        <dbReference type="SAM" id="MobiDB-lite"/>
    </source>
</evidence>
<dbReference type="AlphaFoldDB" id="D7E8F5"/>
<reference evidence="2 3" key="1">
    <citation type="submission" date="2010-06" db="EMBL/GenBank/DDBJ databases">
        <title>Complete sequence chromosome of Methanohalobium evestigatum Z-7303.</title>
        <authorList>
            <consortium name="US DOE Joint Genome Institute"/>
            <person name="Lucas S."/>
            <person name="Copeland A."/>
            <person name="Lapidus A."/>
            <person name="Cheng J.-F."/>
            <person name="Bruce D."/>
            <person name="Goodwin L."/>
            <person name="Pitluck S."/>
            <person name="Saunders E."/>
            <person name="Detter J.C."/>
            <person name="Han C."/>
            <person name="Tapia R."/>
            <person name="Land M."/>
            <person name="Hauser L."/>
            <person name="Kyrpides N."/>
            <person name="Mikhailova N."/>
            <person name="Sieprawska-Lupa M."/>
            <person name="Whitman W.B."/>
            <person name="Anderson I."/>
            <person name="Woyke T."/>
        </authorList>
    </citation>
    <scope>NUCLEOTIDE SEQUENCE [LARGE SCALE GENOMIC DNA]</scope>
    <source>
        <strain evidence="3">ATCC BAA-1072 / DSM 3721 / NBRC 107634 / OCM 161 / Z-7303</strain>
    </source>
</reference>
<proteinExistence type="predicted"/>
<gene>
    <name evidence="2" type="ordered locus">Metev_0589</name>
</gene>
<dbReference type="Proteomes" id="UP000000391">
    <property type="component" value="Chromosome"/>
</dbReference>
<evidence type="ECO:0000313" key="2">
    <source>
        <dbReference type="EMBL" id="ADI73497.1"/>
    </source>
</evidence>
<dbReference type="RefSeq" id="WP_013194065.1">
    <property type="nucleotide sequence ID" value="NC_014253.1"/>
</dbReference>